<evidence type="ECO:0000313" key="1">
    <source>
        <dbReference type="EMBL" id="ABZ73012.1"/>
    </source>
</evidence>
<sequence>MNKLTKPVPDDDEVFGPEQSEAEIETWIERNRDTINDMIREAREDVAEGRVEPWDFEAMLADAKREFDKRQKG</sequence>
<name>B0SVC2_CAUSK</name>
<gene>
    <name evidence="1" type="ordered locus">Caul_3887</name>
</gene>
<dbReference type="HOGENOM" id="CLU_2697850_0_0_5"/>
<dbReference type="EMBL" id="CP000927">
    <property type="protein sequence ID" value="ABZ73012.1"/>
    <property type="molecule type" value="Genomic_DNA"/>
</dbReference>
<dbReference type="OrthoDB" id="7191038at2"/>
<dbReference type="KEGG" id="cak:Caul_3887"/>
<organism evidence="1">
    <name type="scientific">Caulobacter sp. (strain K31)</name>
    <dbReference type="NCBI Taxonomy" id="366602"/>
    <lineage>
        <taxon>Bacteria</taxon>
        <taxon>Pseudomonadati</taxon>
        <taxon>Pseudomonadota</taxon>
        <taxon>Alphaproteobacteria</taxon>
        <taxon>Caulobacterales</taxon>
        <taxon>Caulobacteraceae</taxon>
        <taxon>Caulobacter</taxon>
    </lineage>
</organism>
<dbReference type="STRING" id="366602.Caul_3887"/>
<protein>
    <submittedName>
        <fullName evidence="1">Uncharacterized protein</fullName>
    </submittedName>
</protein>
<accession>B0SVC2</accession>
<dbReference type="AlphaFoldDB" id="B0SVC2"/>
<reference evidence="1" key="1">
    <citation type="submission" date="2008-01" db="EMBL/GenBank/DDBJ databases">
        <title>Complete sequence of chromosome of Caulobacter sp. K31.</title>
        <authorList>
            <consortium name="US DOE Joint Genome Institute"/>
            <person name="Copeland A."/>
            <person name="Lucas S."/>
            <person name="Lapidus A."/>
            <person name="Barry K."/>
            <person name="Glavina del Rio T."/>
            <person name="Dalin E."/>
            <person name="Tice H."/>
            <person name="Pitluck S."/>
            <person name="Bruce D."/>
            <person name="Goodwin L."/>
            <person name="Thompson L.S."/>
            <person name="Brettin T."/>
            <person name="Detter J.C."/>
            <person name="Han C."/>
            <person name="Schmutz J."/>
            <person name="Larimer F."/>
            <person name="Land M."/>
            <person name="Hauser L."/>
            <person name="Kyrpides N."/>
            <person name="Kim E."/>
            <person name="Stephens C."/>
            <person name="Richardson P."/>
        </authorList>
    </citation>
    <scope>NUCLEOTIDE SEQUENCE [LARGE SCALE GENOMIC DNA]</scope>
    <source>
        <strain evidence="1">K31</strain>
    </source>
</reference>
<proteinExistence type="predicted"/>